<name>A0ABS9YK50_9ACTN</name>
<dbReference type="RefSeq" id="WP_242775486.1">
    <property type="nucleotide sequence ID" value="NZ_JALDAY010000015.1"/>
</dbReference>
<gene>
    <name evidence="1" type="ORF">MQP27_41880</name>
</gene>
<evidence type="ECO:0000313" key="2">
    <source>
        <dbReference type="Proteomes" id="UP001165269"/>
    </source>
</evidence>
<keyword evidence="2" id="KW-1185">Reference proteome</keyword>
<reference evidence="1" key="1">
    <citation type="submission" date="2022-03" db="EMBL/GenBank/DDBJ databases">
        <title>Streptomyces 7R015 and 7R016 isolated from Barleria lupulina in Thailand.</title>
        <authorList>
            <person name="Kanchanasin P."/>
            <person name="Phongsopitanun W."/>
            <person name="Tanasupawat S."/>
        </authorList>
    </citation>
    <scope>NUCLEOTIDE SEQUENCE</scope>
    <source>
        <strain evidence="1">7R015</strain>
    </source>
</reference>
<proteinExistence type="predicted"/>
<organism evidence="1 2">
    <name type="scientific">Streptomyces cylindrosporus</name>
    <dbReference type="NCBI Taxonomy" id="2927583"/>
    <lineage>
        <taxon>Bacteria</taxon>
        <taxon>Bacillati</taxon>
        <taxon>Actinomycetota</taxon>
        <taxon>Actinomycetes</taxon>
        <taxon>Kitasatosporales</taxon>
        <taxon>Streptomycetaceae</taxon>
        <taxon>Streptomyces</taxon>
    </lineage>
</organism>
<evidence type="ECO:0000313" key="1">
    <source>
        <dbReference type="EMBL" id="MCI3277640.1"/>
    </source>
</evidence>
<accession>A0ABS9YK50</accession>
<protein>
    <submittedName>
        <fullName evidence="1">Uncharacterized protein</fullName>
    </submittedName>
</protein>
<comment type="caution">
    <text evidence="1">The sequence shown here is derived from an EMBL/GenBank/DDBJ whole genome shotgun (WGS) entry which is preliminary data.</text>
</comment>
<dbReference type="Proteomes" id="UP001165269">
    <property type="component" value="Unassembled WGS sequence"/>
</dbReference>
<dbReference type="EMBL" id="JALDAY010000015">
    <property type="protein sequence ID" value="MCI3277640.1"/>
    <property type="molecule type" value="Genomic_DNA"/>
</dbReference>
<sequence>MVALPAHLTIGCPVCDTPFDLPLTTGPARRDGGPLVVALSLDMEPIRSHLRAAHPELLAAKPPDTETTAAATSAASVTFTVRQPPAANDVESAARHVMAAYAAGKVRAR</sequence>